<comment type="caution">
    <text evidence="1">The sequence shown here is derived from an EMBL/GenBank/DDBJ whole genome shotgun (WGS) entry which is preliminary data.</text>
</comment>
<accession>A0ABQ4DWY0</accession>
<gene>
    <name evidence="1" type="ORF">Pen02_18870</name>
</gene>
<organism evidence="1 2">
    <name type="scientific">Plantactinospora endophytica</name>
    <dbReference type="NCBI Taxonomy" id="673535"/>
    <lineage>
        <taxon>Bacteria</taxon>
        <taxon>Bacillati</taxon>
        <taxon>Actinomycetota</taxon>
        <taxon>Actinomycetes</taxon>
        <taxon>Micromonosporales</taxon>
        <taxon>Micromonosporaceae</taxon>
        <taxon>Plantactinospora</taxon>
    </lineage>
</organism>
<name>A0ABQ4DWY0_9ACTN</name>
<evidence type="ECO:0000313" key="1">
    <source>
        <dbReference type="EMBL" id="GIG86951.1"/>
    </source>
</evidence>
<protein>
    <submittedName>
        <fullName evidence="1">Uncharacterized protein</fullName>
    </submittedName>
</protein>
<dbReference type="RefSeq" id="WP_203865575.1">
    <property type="nucleotide sequence ID" value="NZ_BONW01000007.1"/>
</dbReference>
<dbReference type="EMBL" id="BONW01000007">
    <property type="protein sequence ID" value="GIG86951.1"/>
    <property type="molecule type" value="Genomic_DNA"/>
</dbReference>
<evidence type="ECO:0000313" key="2">
    <source>
        <dbReference type="Proteomes" id="UP000646749"/>
    </source>
</evidence>
<dbReference type="Proteomes" id="UP000646749">
    <property type="component" value="Unassembled WGS sequence"/>
</dbReference>
<proteinExistence type="predicted"/>
<keyword evidence="2" id="KW-1185">Reference proteome</keyword>
<sequence>MAARTPDEIAARVRAVRDAGTDLLGFREEVLTEALDFDHAREFLNPDITATQWDQHRWSQQLDADTYARWYLKFAIGKIIGHRGNSAERSVDKLTELAWLLGRDDVMSAIDNADYPKYGAPKVEAFADGLGWPFADTIDHPQLRLMLTRMAAGLQCDPAGCAFGCRD</sequence>
<reference evidence="1 2" key="1">
    <citation type="submission" date="2021-01" db="EMBL/GenBank/DDBJ databases">
        <title>Whole genome shotgun sequence of Plantactinospora endophytica NBRC 110450.</title>
        <authorList>
            <person name="Komaki H."/>
            <person name="Tamura T."/>
        </authorList>
    </citation>
    <scope>NUCLEOTIDE SEQUENCE [LARGE SCALE GENOMIC DNA]</scope>
    <source>
        <strain evidence="1 2">NBRC 110450</strain>
    </source>
</reference>